<reference evidence="3 4" key="1">
    <citation type="submission" date="2019-05" db="EMBL/GenBank/DDBJ databases">
        <title>Genome sequencing of F202Z8.</title>
        <authorList>
            <person name="Kwon Y.M."/>
        </authorList>
    </citation>
    <scope>NUCLEOTIDE SEQUENCE [LARGE SCALE GENOMIC DNA]</scope>
    <source>
        <strain evidence="3 4">F202Z8</strain>
    </source>
</reference>
<accession>A0A5B7SSM7</accession>
<proteinExistence type="predicted"/>
<dbReference type="InterPro" id="IPR011006">
    <property type="entry name" value="CheY-like_superfamily"/>
</dbReference>
<evidence type="ECO:0000313" key="4">
    <source>
        <dbReference type="Proteomes" id="UP000310017"/>
    </source>
</evidence>
<dbReference type="SMART" id="SM00448">
    <property type="entry name" value="REC"/>
    <property type="match status" value="1"/>
</dbReference>
<organism evidence="3 4">
    <name type="scientific">Aggregatimonas sangjinii</name>
    <dbReference type="NCBI Taxonomy" id="2583587"/>
    <lineage>
        <taxon>Bacteria</taxon>
        <taxon>Pseudomonadati</taxon>
        <taxon>Bacteroidota</taxon>
        <taxon>Flavobacteriia</taxon>
        <taxon>Flavobacteriales</taxon>
        <taxon>Flavobacteriaceae</taxon>
        <taxon>Aggregatimonas</taxon>
    </lineage>
</organism>
<evidence type="ECO:0000259" key="2">
    <source>
        <dbReference type="PROSITE" id="PS50110"/>
    </source>
</evidence>
<dbReference type="SUPFAM" id="SSF52172">
    <property type="entry name" value="CheY-like"/>
    <property type="match status" value="1"/>
</dbReference>
<dbReference type="KEGG" id="asag:FGM00_07660"/>
<dbReference type="AlphaFoldDB" id="A0A5B7SSM7"/>
<evidence type="ECO:0000313" key="3">
    <source>
        <dbReference type="EMBL" id="QCW99980.1"/>
    </source>
</evidence>
<dbReference type="InterPro" id="IPR001789">
    <property type="entry name" value="Sig_transdc_resp-reg_receiver"/>
</dbReference>
<dbReference type="InterPro" id="IPR052048">
    <property type="entry name" value="ST_Response_Regulator"/>
</dbReference>
<gene>
    <name evidence="3" type="ORF">FGM00_07660</name>
</gene>
<dbReference type="Proteomes" id="UP000310017">
    <property type="component" value="Chromosome"/>
</dbReference>
<dbReference type="Gene3D" id="3.40.50.2300">
    <property type="match status" value="1"/>
</dbReference>
<protein>
    <submittedName>
        <fullName evidence="3">Response regulator</fullName>
    </submittedName>
</protein>
<sequence length="144" mass="16306">MEVLSPKTKALKPKPPALQSILLVDDDHSNNFLNKIFINQLNLDVTVDIALNGEEALAHISDKVTTPCLVILDLQMPVMDGWEFLEAFHQSVPKKIKDLITIVVISVSGEKADVSKARKNPYVKHFIQKPVSDLKFRRLIQKYF</sequence>
<dbReference type="EMBL" id="CP040710">
    <property type="protein sequence ID" value="QCW99980.1"/>
    <property type="molecule type" value="Genomic_DNA"/>
</dbReference>
<keyword evidence="1" id="KW-0597">Phosphoprotein</keyword>
<dbReference type="PANTHER" id="PTHR43228:SF1">
    <property type="entry name" value="TWO-COMPONENT RESPONSE REGULATOR ARR22"/>
    <property type="match status" value="1"/>
</dbReference>
<dbReference type="GO" id="GO:0000160">
    <property type="term" value="P:phosphorelay signal transduction system"/>
    <property type="evidence" value="ECO:0007669"/>
    <property type="project" value="InterPro"/>
</dbReference>
<feature type="modified residue" description="4-aspartylphosphate" evidence="1">
    <location>
        <position position="73"/>
    </location>
</feature>
<evidence type="ECO:0000256" key="1">
    <source>
        <dbReference type="PROSITE-ProRule" id="PRU00169"/>
    </source>
</evidence>
<feature type="domain" description="Response regulatory" evidence="2">
    <location>
        <begin position="20"/>
        <end position="144"/>
    </location>
</feature>
<dbReference type="PROSITE" id="PS50110">
    <property type="entry name" value="RESPONSE_REGULATORY"/>
    <property type="match status" value="1"/>
</dbReference>
<dbReference type="PANTHER" id="PTHR43228">
    <property type="entry name" value="TWO-COMPONENT RESPONSE REGULATOR"/>
    <property type="match status" value="1"/>
</dbReference>
<dbReference type="OrthoDB" id="673128at2"/>
<keyword evidence="4" id="KW-1185">Reference proteome</keyword>
<name>A0A5B7SSM7_9FLAO</name>
<dbReference type="Pfam" id="PF00072">
    <property type="entry name" value="Response_reg"/>
    <property type="match status" value="1"/>
</dbReference>